<gene>
    <name evidence="1" type="ORF">CR513_04151</name>
</gene>
<dbReference type="EMBL" id="QJKJ01000684">
    <property type="protein sequence ID" value="RDY11217.1"/>
    <property type="molecule type" value="Genomic_DNA"/>
</dbReference>
<dbReference type="AlphaFoldDB" id="A0A371I843"/>
<reference evidence="1" key="1">
    <citation type="submission" date="2018-05" db="EMBL/GenBank/DDBJ databases">
        <title>Draft genome of Mucuna pruriens seed.</title>
        <authorList>
            <person name="Nnadi N.E."/>
            <person name="Vos R."/>
            <person name="Hasami M.H."/>
            <person name="Devisetty U.K."/>
            <person name="Aguiy J.C."/>
        </authorList>
    </citation>
    <scope>NUCLEOTIDE SEQUENCE [LARGE SCALE GENOMIC DNA]</scope>
    <source>
        <strain evidence="1">JCA_2017</strain>
    </source>
</reference>
<evidence type="ECO:0000313" key="1">
    <source>
        <dbReference type="EMBL" id="RDY11217.1"/>
    </source>
</evidence>
<dbReference type="OrthoDB" id="985788at2759"/>
<feature type="non-terminal residue" evidence="1">
    <location>
        <position position="1"/>
    </location>
</feature>
<name>A0A371I843_MUCPR</name>
<sequence>MLLFMKHGHYLLALHFRRRVMQKLSLSLSYYLSQLKMSSIQEVMKSTLVLEQVQLSEPKVSILGNHIEDVTDNMPIALRKEKQLCVEYPISQFVCTDHLSVQHQSFIIVIDAIKTPISI</sequence>
<proteinExistence type="predicted"/>
<keyword evidence="2" id="KW-1185">Reference proteome</keyword>
<evidence type="ECO:0000313" key="2">
    <source>
        <dbReference type="Proteomes" id="UP000257109"/>
    </source>
</evidence>
<dbReference type="Proteomes" id="UP000257109">
    <property type="component" value="Unassembled WGS sequence"/>
</dbReference>
<comment type="caution">
    <text evidence="1">The sequence shown here is derived from an EMBL/GenBank/DDBJ whole genome shotgun (WGS) entry which is preliminary data.</text>
</comment>
<accession>A0A371I843</accession>
<protein>
    <submittedName>
        <fullName evidence="1">Uncharacterized protein</fullName>
    </submittedName>
</protein>
<organism evidence="1 2">
    <name type="scientific">Mucuna pruriens</name>
    <name type="common">Velvet bean</name>
    <name type="synonym">Dolichos pruriens</name>
    <dbReference type="NCBI Taxonomy" id="157652"/>
    <lineage>
        <taxon>Eukaryota</taxon>
        <taxon>Viridiplantae</taxon>
        <taxon>Streptophyta</taxon>
        <taxon>Embryophyta</taxon>
        <taxon>Tracheophyta</taxon>
        <taxon>Spermatophyta</taxon>
        <taxon>Magnoliopsida</taxon>
        <taxon>eudicotyledons</taxon>
        <taxon>Gunneridae</taxon>
        <taxon>Pentapetalae</taxon>
        <taxon>rosids</taxon>
        <taxon>fabids</taxon>
        <taxon>Fabales</taxon>
        <taxon>Fabaceae</taxon>
        <taxon>Papilionoideae</taxon>
        <taxon>50 kb inversion clade</taxon>
        <taxon>NPAAA clade</taxon>
        <taxon>indigoferoid/millettioid clade</taxon>
        <taxon>Phaseoleae</taxon>
        <taxon>Mucuna</taxon>
    </lineage>
</organism>